<proteinExistence type="predicted"/>
<dbReference type="EMBL" id="FOXD01000015">
    <property type="protein sequence ID" value="SFQ02753.1"/>
    <property type="molecule type" value="Genomic_DNA"/>
</dbReference>
<evidence type="ECO:0000256" key="1">
    <source>
        <dbReference type="ARBA" id="ARBA00022801"/>
    </source>
</evidence>
<organism evidence="4 5">
    <name type="scientific">Salibacterium halotolerans</name>
    <dbReference type="NCBI Taxonomy" id="1884432"/>
    <lineage>
        <taxon>Bacteria</taxon>
        <taxon>Bacillati</taxon>
        <taxon>Bacillota</taxon>
        <taxon>Bacilli</taxon>
        <taxon>Bacillales</taxon>
        <taxon>Bacillaceae</taxon>
    </lineage>
</organism>
<reference evidence="5" key="1">
    <citation type="submission" date="2016-10" db="EMBL/GenBank/DDBJ databases">
        <authorList>
            <person name="Varghese N."/>
            <person name="Submissions S."/>
        </authorList>
    </citation>
    <scope>NUCLEOTIDE SEQUENCE [LARGE SCALE GENOMIC DNA]</scope>
    <source>
        <strain evidence="5">S7</strain>
    </source>
</reference>
<evidence type="ECO:0000313" key="5">
    <source>
        <dbReference type="Proteomes" id="UP000198892"/>
    </source>
</evidence>
<dbReference type="GO" id="GO:0016787">
    <property type="term" value="F:hydrolase activity"/>
    <property type="evidence" value="ECO:0007669"/>
    <property type="project" value="UniProtKB-KW"/>
</dbReference>
<keyword evidence="1" id="KW-0378">Hydrolase</keyword>
<dbReference type="NCBIfam" id="TIGR01076">
    <property type="entry name" value="sortase_fam"/>
    <property type="match status" value="1"/>
</dbReference>
<keyword evidence="5" id="KW-1185">Reference proteome</keyword>
<dbReference type="Proteomes" id="UP000198892">
    <property type="component" value="Unassembled WGS sequence"/>
</dbReference>
<gene>
    <name evidence="4" type="ORF">SAMN05518683_11539</name>
</gene>
<dbReference type="InterPro" id="IPR005754">
    <property type="entry name" value="Sortase"/>
</dbReference>
<dbReference type="InterPro" id="IPR023365">
    <property type="entry name" value="Sortase_dom-sf"/>
</dbReference>
<feature type="active site" description="Acyl-thioester intermediate" evidence="2">
    <location>
        <position position="194"/>
    </location>
</feature>
<dbReference type="CDD" id="cd06166">
    <property type="entry name" value="Sortase_D_2"/>
    <property type="match status" value="1"/>
</dbReference>
<name>A0A1I5V5C2_9BACI</name>
<evidence type="ECO:0000313" key="4">
    <source>
        <dbReference type="EMBL" id="SFQ02753.1"/>
    </source>
</evidence>
<dbReference type="Gene3D" id="2.40.260.10">
    <property type="entry name" value="Sortase"/>
    <property type="match status" value="1"/>
</dbReference>
<dbReference type="InterPro" id="IPR042000">
    <property type="entry name" value="Sortase_D_2"/>
</dbReference>
<accession>A0A1I5V5C2</accession>
<dbReference type="Pfam" id="PF04203">
    <property type="entry name" value="Sortase"/>
    <property type="match status" value="1"/>
</dbReference>
<dbReference type="SUPFAM" id="SSF63817">
    <property type="entry name" value="Sortase"/>
    <property type="match status" value="1"/>
</dbReference>
<dbReference type="STRING" id="1884432.SAMN05518683_11539"/>
<feature type="region of interest" description="Disordered" evidence="3">
    <location>
        <begin position="61"/>
        <end position="82"/>
    </location>
</feature>
<dbReference type="AlphaFoldDB" id="A0A1I5V5C2"/>
<evidence type="ECO:0000256" key="2">
    <source>
        <dbReference type="PIRSR" id="PIRSR605754-1"/>
    </source>
</evidence>
<feature type="active site" description="Proton donor/acceptor" evidence="2">
    <location>
        <position position="131"/>
    </location>
</feature>
<dbReference type="RefSeq" id="WP_093338072.1">
    <property type="nucleotide sequence ID" value="NZ_FOXD01000015.1"/>
</dbReference>
<sequence length="212" mass="23219">MKPVAFLLVLAGIFLLFYPHVNEWMADSRQAELLEQWETAEASQVNTRAGRDYEELEHIFEQEETEEAPEPPPPESPEGKTETVGVLRIPAIEAELPVAEDASAAALEVAAGHLAGTAALGAKGNSAVAAHRSHTYGRMFNRLNEVEKGDAIEVETKSGTYFYTVFQTKVVDPSDTSVLRQDTNGKKVITLITCSPMKNPVNRLIVQGKLNE</sequence>
<protein>
    <submittedName>
        <fullName evidence="4">Sortase A</fullName>
    </submittedName>
</protein>
<evidence type="ECO:0000256" key="3">
    <source>
        <dbReference type="SAM" id="MobiDB-lite"/>
    </source>
</evidence>
<dbReference type="OrthoDB" id="154054at2"/>